<dbReference type="PANTHER" id="PTHR37423:SF2">
    <property type="entry name" value="MEMBRANE-BOUND LYTIC MUREIN TRANSGLYCOSYLASE C"/>
    <property type="match status" value="1"/>
</dbReference>
<dbReference type="InterPro" id="IPR023346">
    <property type="entry name" value="Lysozyme-like_dom_sf"/>
</dbReference>
<protein>
    <submittedName>
        <fullName evidence="3">Lytic transglycosylase</fullName>
    </submittedName>
</protein>
<evidence type="ECO:0000259" key="2">
    <source>
        <dbReference type="Pfam" id="PF01464"/>
    </source>
</evidence>
<proteinExistence type="inferred from homology"/>
<name>A0A343J9X7_9CLOT</name>
<dbReference type="EMBL" id="CP016786">
    <property type="protein sequence ID" value="ASW42335.1"/>
    <property type="molecule type" value="Genomic_DNA"/>
</dbReference>
<dbReference type="InterPro" id="IPR008258">
    <property type="entry name" value="Transglycosylase_SLT_dom_1"/>
</dbReference>
<evidence type="ECO:0000313" key="3">
    <source>
        <dbReference type="EMBL" id="ASW42335.1"/>
    </source>
</evidence>
<dbReference type="KEGG" id="cia:BEN51_02185"/>
<dbReference type="GO" id="GO:0000270">
    <property type="term" value="P:peptidoglycan metabolic process"/>
    <property type="evidence" value="ECO:0007669"/>
    <property type="project" value="InterPro"/>
</dbReference>
<feature type="domain" description="Transglycosylase SLT" evidence="2">
    <location>
        <begin position="121"/>
        <end position="217"/>
    </location>
</feature>
<dbReference type="CDD" id="cd00254">
    <property type="entry name" value="LT-like"/>
    <property type="match status" value="1"/>
</dbReference>
<keyword evidence="4" id="KW-1185">Reference proteome</keyword>
<dbReference type="AlphaFoldDB" id="A0A343J9X7"/>
<gene>
    <name evidence="3" type="ORF">BEN51_02185</name>
</gene>
<dbReference type="PANTHER" id="PTHR37423">
    <property type="entry name" value="SOLUBLE LYTIC MUREIN TRANSGLYCOSYLASE-RELATED"/>
    <property type="match status" value="1"/>
</dbReference>
<evidence type="ECO:0000313" key="4">
    <source>
        <dbReference type="Proteomes" id="UP000264883"/>
    </source>
</evidence>
<organism evidence="3 4">
    <name type="scientific">Clostridium isatidis</name>
    <dbReference type="NCBI Taxonomy" id="182773"/>
    <lineage>
        <taxon>Bacteria</taxon>
        <taxon>Bacillati</taxon>
        <taxon>Bacillota</taxon>
        <taxon>Clostridia</taxon>
        <taxon>Eubacteriales</taxon>
        <taxon>Clostridiaceae</taxon>
        <taxon>Clostridium</taxon>
    </lineage>
</organism>
<dbReference type="GO" id="GO:0008933">
    <property type="term" value="F:peptidoglycan lytic transglycosylase activity"/>
    <property type="evidence" value="ECO:0007669"/>
    <property type="project" value="InterPro"/>
</dbReference>
<dbReference type="Pfam" id="PF01464">
    <property type="entry name" value="SLT"/>
    <property type="match status" value="1"/>
</dbReference>
<dbReference type="PROSITE" id="PS00922">
    <property type="entry name" value="TRANSGLYCOSYLASE"/>
    <property type="match status" value="1"/>
</dbReference>
<comment type="similarity">
    <text evidence="1">Belongs to the transglycosylase Slt family.</text>
</comment>
<evidence type="ECO:0000256" key="1">
    <source>
        <dbReference type="ARBA" id="ARBA00007734"/>
    </source>
</evidence>
<reference evidence="3 4" key="1">
    <citation type="submission" date="2016-08" db="EMBL/GenBank/DDBJ databases">
        <title>Complete Genome Sequence Of The Indigo Reducing Clostridium isatidis DSM15098.</title>
        <authorList>
            <person name="Little G.T."/>
            <person name="Minton N.P."/>
        </authorList>
    </citation>
    <scope>NUCLEOTIDE SEQUENCE [LARGE SCALE GENOMIC DNA]</scope>
    <source>
        <strain evidence="3 4">DSM 15098</strain>
    </source>
</reference>
<dbReference type="InterPro" id="IPR000189">
    <property type="entry name" value="Transglyc_AS"/>
</dbReference>
<dbReference type="RefSeq" id="WP_236906240.1">
    <property type="nucleotide sequence ID" value="NZ_CP016786.1"/>
</dbReference>
<dbReference type="Proteomes" id="UP000264883">
    <property type="component" value="Chromosome"/>
</dbReference>
<accession>A0A343J9X7</accession>
<dbReference type="SUPFAM" id="SSF53955">
    <property type="entry name" value="Lysozyme-like"/>
    <property type="match status" value="1"/>
</dbReference>
<dbReference type="GO" id="GO:0016020">
    <property type="term" value="C:membrane"/>
    <property type="evidence" value="ECO:0007669"/>
    <property type="project" value="InterPro"/>
</dbReference>
<dbReference type="Gene3D" id="1.10.530.10">
    <property type="match status" value="1"/>
</dbReference>
<sequence>MKIPSVEKYLGSVMTNNVLKEALGDGYEFELVYESLINNDNYQDIFTETEAEQTYIPVSSGQNLEDIPLRYRQAPIVTGELNLDDINKISASTDIKIESTASEASYINEGSYNMETIYKAVDKYASKYGVDRSLILAIIKQESNFNPNATSYAGAKGLMQLMDFNSEAYGLTNPYDIEQNIEAGVKHIKSYLNMYNGNLEMALMAYNGGPGTMERRGVKSSRDLYKMPEETQNYVPKVLAYYNEYKNS</sequence>